<protein>
    <submittedName>
        <fullName evidence="1">Putative reverse transcriptase domain-containing protein</fullName>
    </submittedName>
</protein>
<gene>
    <name evidence="1" type="ORF">Tci_441729</name>
</gene>
<accession>A0A699HS45</accession>
<reference evidence="1" key="1">
    <citation type="journal article" date="2019" name="Sci. Rep.">
        <title>Draft genome of Tanacetum cinerariifolium, the natural source of mosquito coil.</title>
        <authorList>
            <person name="Yamashiro T."/>
            <person name="Shiraishi A."/>
            <person name="Satake H."/>
            <person name="Nakayama K."/>
        </authorList>
    </citation>
    <scope>NUCLEOTIDE SEQUENCE</scope>
</reference>
<dbReference type="PANTHER" id="PTHR15503">
    <property type="entry name" value="LDOC1 RELATED"/>
    <property type="match status" value="1"/>
</dbReference>
<keyword evidence="1" id="KW-0695">RNA-directed DNA polymerase</keyword>
<dbReference type="EMBL" id="BKCJ010201211">
    <property type="protein sequence ID" value="GEY69755.1"/>
    <property type="molecule type" value="Genomic_DNA"/>
</dbReference>
<dbReference type="InterPro" id="IPR032567">
    <property type="entry name" value="RTL1-rel"/>
</dbReference>
<proteinExistence type="predicted"/>
<organism evidence="1">
    <name type="scientific">Tanacetum cinerariifolium</name>
    <name type="common">Dalmatian daisy</name>
    <name type="synonym">Chrysanthemum cinerariifolium</name>
    <dbReference type="NCBI Taxonomy" id="118510"/>
    <lineage>
        <taxon>Eukaryota</taxon>
        <taxon>Viridiplantae</taxon>
        <taxon>Streptophyta</taxon>
        <taxon>Embryophyta</taxon>
        <taxon>Tracheophyta</taxon>
        <taxon>Spermatophyta</taxon>
        <taxon>Magnoliopsida</taxon>
        <taxon>eudicotyledons</taxon>
        <taxon>Gunneridae</taxon>
        <taxon>Pentapetalae</taxon>
        <taxon>asterids</taxon>
        <taxon>campanulids</taxon>
        <taxon>Asterales</taxon>
        <taxon>Asteraceae</taxon>
        <taxon>Asteroideae</taxon>
        <taxon>Anthemideae</taxon>
        <taxon>Anthemidinae</taxon>
        <taxon>Tanacetum</taxon>
    </lineage>
</organism>
<sequence>MPIKLSSFDVGIGMDWLSKHHAKILCDEKVFHIPIDSETLIIRGDQSKIRLNLISCIKTERYISRGCQIFMTQVVEKKKSDEKRLEDIPVVKEFPNVFSEDLSGLPPIRQVEFQIDLIPRASPIARAPYRLAPSEIQGLPVDPTKIKAVKNWETPTTPTETDHKSLQHILHQKEMNMRQRRWLELLADYDCEIRYHPGKANVVVDALSQKKQIKPLRVRSLIMTIHPKRPSQILEAQNEALKEENVKIENLRGMDKSFEICHDGTRYIKNKSWLPLFGGLRDLIKHESHKSKYSIHLGSDKMYQDMKKLYRMSKAIRLTEEPMEIMDQEVKQLRQSRIPIIKVRWNSRRGPEFTWEHEDEIRAKYPHLFFNIPSKSNKISGRDFCKEGGL</sequence>
<dbReference type="AlphaFoldDB" id="A0A699HS45"/>
<evidence type="ECO:0000313" key="1">
    <source>
        <dbReference type="EMBL" id="GEY69755.1"/>
    </source>
</evidence>
<comment type="caution">
    <text evidence="1">The sequence shown here is derived from an EMBL/GenBank/DDBJ whole genome shotgun (WGS) entry which is preliminary data.</text>
</comment>
<keyword evidence="1" id="KW-0548">Nucleotidyltransferase</keyword>
<dbReference type="PANTHER" id="PTHR15503:SF45">
    <property type="entry name" value="RNA-DIRECTED DNA POLYMERASE HOMOLOG"/>
    <property type="match status" value="1"/>
</dbReference>
<keyword evidence="1" id="KW-0808">Transferase</keyword>
<dbReference type="GO" id="GO:0003964">
    <property type="term" value="F:RNA-directed DNA polymerase activity"/>
    <property type="evidence" value="ECO:0007669"/>
    <property type="project" value="UniProtKB-KW"/>
</dbReference>
<name>A0A699HS45_TANCI</name>